<proteinExistence type="predicted"/>
<keyword evidence="2" id="KW-1185">Reference proteome</keyword>
<evidence type="ECO:0000313" key="2">
    <source>
        <dbReference type="Proteomes" id="UP000224460"/>
    </source>
</evidence>
<accession>A0AC61DAN7</accession>
<reference evidence="1" key="1">
    <citation type="submission" date="2017-10" db="EMBL/GenBank/DDBJ databases">
        <title>Genome sequence of cellulolytic Lachnospiraceae bacterium XHS1971 isolated from hotspring sediment.</title>
        <authorList>
            <person name="Vasudevan G."/>
            <person name="Joshi A.J."/>
            <person name="Hivarkar S."/>
            <person name="Lanjekar V.B."/>
            <person name="Dhakephalkar P.K."/>
            <person name="Dagar S."/>
        </authorList>
    </citation>
    <scope>NUCLEOTIDE SEQUENCE</scope>
    <source>
        <strain evidence="1">XHS1971</strain>
    </source>
</reference>
<gene>
    <name evidence="1" type="ORF">CS063_14180</name>
</gene>
<organism evidence="1 2">
    <name type="scientific">Sporanaerobium hydrogeniformans</name>
    <dbReference type="NCBI Taxonomy" id="3072179"/>
    <lineage>
        <taxon>Bacteria</taxon>
        <taxon>Bacillati</taxon>
        <taxon>Bacillota</taxon>
        <taxon>Clostridia</taxon>
        <taxon>Lachnospirales</taxon>
        <taxon>Lachnospiraceae</taxon>
        <taxon>Sporanaerobium</taxon>
    </lineage>
</organism>
<dbReference type="Proteomes" id="UP000224460">
    <property type="component" value="Unassembled WGS sequence"/>
</dbReference>
<protein>
    <submittedName>
        <fullName evidence="1">Uncharacterized protein</fullName>
    </submittedName>
</protein>
<evidence type="ECO:0000313" key="1">
    <source>
        <dbReference type="EMBL" id="PHV69741.1"/>
    </source>
</evidence>
<dbReference type="EMBL" id="PEDL01000019">
    <property type="protein sequence ID" value="PHV69741.1"/>
    <property type="molecule type" value="Genomic_DNA"/>
</dbReference>
<comment type="caution">
    <text evidence="1">The sequence shown here is derived from an EMBL/GenBank/DDBJ whole genome shotgun (WGS) entry which is preliminary data.</text>
</comment>
<name>A0AC61DAN7_9FIRM</name>
<sequence>MNTASIRECKGTDYLSVIYRHPVKKDAKGNAGLRVRRSLGTKDSDIANELVEEMNVILGDKYWWDVQKRVEASKRFSSVIVSAFYDFFDDEEMNYEEVIEESIPAKRCTKVLLMGSTGAGKTSLLRQLIGTQKDNFPSTSSVRTTTSEMEIVCVESNEYIILVKFMSREQVALYVEECIQQGVKEYLIQTKNATCSNIVVNKVEEAFLNHKDLTVRLAYILGKKYIDEEIDEDEEIVDDEAEENDKEEEILNDNSIKNRIEYFIEEIIKIGEKVRETIKDIVDNEIEADSIENRISEMQEYIDLVEEIVEDIMVRFKQIVSIKGGTIIDQKREWIRLWRYSTQSKAEFIKVCKLFTSNNRFYWGKLLTPIVEKIRIGGAFKPISQNEVKDIMFIDSVGLGHAINTNSIPTVPTVLTSKFKECEKILLVDNAKQALLASCQKAIETIISSGNIKKLIICNTHMDQVKGQNMRSKNEKIAYINSALKVYLNKLKESSNVLSDEEIGELVDRTIYIWGLNKKNIGEYSNEQIQNLLGGLVSATIKEQEQYDIKETSSNTKEIQYDAGEIVNSITKAVKEFRDKWDLILGIPYKTYRAEHWTRIKALSRRLAYWGMDNYNNELAPIADILYELSVELSKCFSTPYNISQFGDETKDITERINIIKQNVFADLHMTMSQRIWDRDYSWSGEYQGELKQKKRWQIACDYWGEGSSYRRKDMIENVLAIGVPRLGNLHEITEDLREKELVVDILAIIKRNLADNNAKIGRYKPYV</sequence>